<feature type="compositionally biased region" description="Polar residues" evidence="13">
    <location>
        <begin position="38"/>
        <end position="57"/>
    </location>
</feature>
<gene>
    <name evidence="16" type="ORF">HMPREF1541_09714</name>
</gene>
<dbReference type="InterPro" id="IPR011709">
    <property type="entry name" value="DEAD-box_helicase_OB_fold"/>
</dbReference>
<dbReference type="InterPro" id="IPR001650">
    <property type="entry name" value="Helicase_C-like"/>
</dbReference>
<evidence type="ECO:0000259" key="14">
    <source>
        <dbReference type="PROSITE" id="PS51192"/>
    </source>
</evidence>
<evidence type="ECO:0000256" key="12">
    <source>
        <dbReference type="ARBA" id="ARBA00055599"/>
    </source>
</evidence>
<keyword evidence="5" id="KW-0378">Hydrolase</keyword>
<dbReference type="InterPro" id="IPR027417">
    <property type="entry name" value="P-loop_NTPase"/>
</dbReference>
<feature type="domain" description="Helicase C-terminal" evidence="15">
    <location>
        <begin position="301"/>
        <end position="483"/>
    </location>
</feature>
<dbReference type="VEuPathDB" id="FungiDB:HMPREF1541_09714"/>
<dbReference type="STRING" id="1220924.W2SAA7"/>
<evidence type="ECO:0000256" key="5">
    <source>
        <dbReference type="ARBA" id="ARBA00022801"/>
    </source>
</evidence>
<dbReference type="EMBL" id="KB822713">
    <property type="protein sequence ID" value="ETN44839.1"/>
    <property type="molecule type" value="Genomic_DNA"/>
</dbReference>
<sequence length="766" mass="86653">MTSRSGEYSEGAPAKRQKTSSENTDPRNNPYLAHMYEDQSNGHSNGSVTPPTRTGTPLDNMDRHKSTAKQAQMAEDGDTNPFTGRTFSDRYISILKSRRDLPVHAQRDEFLQLYQKSQILVFVGETGSGKTTQIPQFVLYDDMPQRHGKLVACTQPRRVAAMSVAERVANEMDVKLGEEVGYSIRFEDMTGPKTILKYMTDGMLLREAMNDHELKRYSTIILDEAHERTLATDVLMGLLKEVVLRRPDLKLIIMSATLDAQKFQRYFNDAPLLAVPGRTHPVEIFYTPEPERDYVEAALRTVLQIHATEPEGDILLFLTGEEEIEDACRKISLEADEMVREADAGTLKVYPLYGTLPPAQQQRIFEPAPPPRGKNKRPGRKCIIATNIAETSLTIDGIVYVVDPGFSKQKVYNPRIRVESLLVSPISKASAQQRAGRAGRTRPGKCFRLYTEGAFKKELIEQTYPEILRSNLSSTVLELKKLGIDDLVHFDLMDPPAPETLMRALEELNYLACLDDDGNLTTMGKLASEFPLDPALAVMLISSPEFYCSNEILSLTALLSVPQVFVRPASARKRADEMKNLFAHPDGDHLTLLNVYHAFKSDEAQANARQWCHDHFLSLRALQSADNVRLQLKRIMERSELELVSTDFHDKKYYENIRRALVSGFFMQVAKKEANGKTYVTVKDNQTVLIHPSTVLGQEAEWVIYNEFVLTSKNYIRTVTSVKGEWLLDISPAYYQLDSFPKGEMKTALMRVADRVARREKMRATR</sequence>
<evidence type="ECO:0000256" key="2">
    <source>
        <dbReference type="ARBA" id="ARBA00012552"/>
    </source>
</evidence>
<dbReference type="InterPro" id="IPR007502">
    <property type="entry name" value="Helicase-assoc_dom"/>
</dbReference>
<dbReference type="InterPro" id="IPR014001">
    <property type="entry name" value="Helicase_ATP-bd"/>
</dbReference>
<dbReference type="CDD" id="cd17973">
    <property type="entry name" value="DEXHc_DHX15"/>
    <property type="match status" value="1"/>
</dbReference>
<accession>W2SAA7</accession>
<dbReference type="Pfam" id="PF04408">
    <property type="entry name" value="WHD_HA2"/>
    <property type="match status" value="1"/>
</dbReference>
<evidence type="ECO:0000256" key="3">
    <source>
        <dbReference type="ARBA" id="ARBA00022664"/>
    </source>
</evidence>
<dbReference type="Pfam" id="PF07717">
    <property type="entry name" value="OB_NTP_bind"/>
    <property type="match status" value="1"/>
</dbReference>
<dbReference type="GO" id="GO:0000463">
    <property type="term" value="P:maturation of LSU-rRNA from tricistronic rRNA transcript (SSU-rRNA, 5.8S rRNA, LSU-rRNA)"/>
    <property type="evidence" value="ECO:0007669"/>
    <property type="project" value="EnsemblFungi"/>
</dbReference>
<dbReference type="FunFam" id="3.40.50.300:FF:000324">
    <property type="entry name" value="pre-mRNA-splicing factor ATP-dependent RNA helicase DHX15"/>
    <property type="match status" value="1"/>
</dbReference>
<dbReference type="GO" id="GO:0005684">
    <property type="term" value="C:U2-type spliceosomal complex"/>
    <property type="evidence" value="ECO:0007669"/>
    <property type="project" value="EnsemblFungi"/>
</dbReference>
<dbReference type="EC" id="3.6.4.13" evidence="2"/>
<keyword evidence="7" id="KW-0067">ATP-binding</keyword>
<dbReference type="GO" id="GO:0016787">
    <property type="term" value="F:hydrolase activity"/>
    <property type="evidence" value="ECO:0007669"/>
    <property type="project" value="UniProtKB-KW"/>
</dbReference>
<evidence type="ECO:0000313" key="16">
    <source>
        <dbReference type="EMBL" id="ETN44839.1"/>
    </source>
</evidence>
<comment type="function">
    <text evidence="12">Pre-mRNA processing factor involved in disassembly of spliceosomes after the release of mature mRNA.</text>
</comment>
<dbReference type="RefSeq" id="XP_008712609.1">
    <property type="nucleotide sequence ID" value="XM_008714387.1"/>
</dbReference>
<dbReference type="Gene3D" id="3.40.50.300">
    <property type="entry name" value="P-loop containing nucleotide triphosphate hydrolases"/>
    <property type="match status" value="2"/>
</dbReference>
<dbReference type="eggNOG" id="KOG0925">
    <property type="taxonomic scope" value="Eukaryota"/>
</dbReference>
<dbReference type="Pfam" id="PF00271">
    <property type="entry name" value="Helicase_C"/>
    <property type="match status" value="1"/>
</dbReference>
<protein>
    <recommendedName>
        <fullName evidence="2">RNA helicase</fullName>
        <ecNumber evidence="2">3.6.4.13</ecNumber>
    </recommendedName>
</protein>
<evidence type="ECO:0000256" key="8">
    <source>
        <dbReference type="ARBA" id="ARBA00023187"/>
    </source>
</evidence>
<dbReference type="Pfam" id="PF21010">
    <property type="entry name" value="HA2_C"/>
    <property type="match status" value="1"/>
</dbReference>
<keyword evidence="3" id="KW-0507">mRNA processing</keyword>
<dbReference type="PROSITE" id="PS51192">
    <property type="entry name" value="HELICASE_ATP_BIND_1"/>
    <property type="match status" value="1"/>
</dbReference>
<dbReference type="GO" id="GO:0003724">
    <property type="term" value="F:RNA helicase activity"/>
    <property type="evidence" value="ECO:0007669"/>
    <property type="project" value="UniProtKB-EC"/>
</dbReference>
<comment type="catalytic activity">
    <reaction evidence="11">
        <text>ATP + H2O = ADP + phosphate + H(+)</text>
        <dbReference type="Rhea" id="RHEA:13065"/>
        <dbReference type="ChEBI" id="CHEBI:15377"/>
        <dbReference type="ChEBI" id="CHEBI:15378"/>
        <dbReference type="ChEBI" id="CHEBI:30616"/>
        <dbReference type="ChEBI" id="CHEBI:43474"/>
        <dbReference type="ChEBI" id="CHEBI:456216"/>
        <dbReference type="EC" id="3.6.4.13"/>
    </reaction>
</comment>
<keyword evidence="17" id="KW-1185">Reference proteome</keyword>
<dbReference type="Gene3D" id="1.20.120.1080">
    <property type="match status" value="1"/>
</dbReference>
<evidence type="ECO:0000313" key="17">
    <source>
        <dbReference type="Proteomes" id="UP000030752"/>
    </source>
</evidence>
<dbReference type="PANTHER" id="PTHR18934">
    <property type="entry name" value="ATP-DEPENDENT RNA HELICASE"/>
    <property type="match status" value="1"/>
</dbReference>
<dbReference type="InterPro" id="IPR002464">
    <property type="entry name" value="DNA/RNA_helicase_DEAH_CS"/>
</dbReference>
<dbReference type="PANTHER" id="PTHR18934:SF109">
    <property type="entry name" value="ATP-DEPENDENT RNA HELICASE DHX15 HOMOLOG"/>
    <property type="match status" value="1"/>
</dbReference>
<dbReference type="HOGENOM" id="CLU_001832_5_11_1"/>
<dbReference type="FunFam" id="3.40.50.300:FF:000007">
    <property type="entry name" value="Pre-mRNA-splicing factor ATP-dependent RNA helicase"/>
    <property type="match status" value="1"/>
</dbReference>
<feature type="domain" description="Helicase ATP-binding" evidence="14">
    <location>
        <begin position="111"/>
        <end position="276"/>
    </location>
</feature>
<dbReference type="GO" id="GO:0032040">
    <property type="term" value="C:small-subunit processome"/>
    <property type="evidence" value="ECO:0007669"/>
    <property type="project" value="EnsemblFungi"/>
</dbReference>
<evidence type="ECO:0000256" key="13">
    <source>
        <dbReference type="SAM" id="MobiDB-lite"/>
    </source>
</evidence>
<dbReference type="OrthoDB" id="10253254at2759"/>
<dbReference type="AlphaFoldDB" id="W2SAA7"/>
<dbReference type="InParanoid" id="W2SAA7"/>
<dbReference type="SMART" id="SM00847">
    <property type="entry name" value="HA2"/>
    <property type="match status" value="1"/>
</dbReference>
<dbReference type="GO" id="GO:0005524">
    <property type="term" value="F:ATP binding"/>
    <property type="evidence" value="ECO:0007669"/>
    <property type="project" value="UniProtKB-KW"/>
</dbReference>
<dbReference type="GO" id="GO:0000462">
    <property type="term" value="P:maturation of SSU-rRNA from tricistronic rRNA transcript (SSU-rRNA, 5.8S rRNA, LSU-rRNA)"/>
    <property type="evidence" value="ECO:0007669"/>
    <property type="project" value="EnsemblFungi"/>
</dbReference>
<dbReference type="InterPro" id="IPR044756">
    <property type="entry name" value="DHX15_DEXHc"/>
</dbReference>
<dbReference type="PROSITE" id="PS51194">
    <property type="entry name" value="HELICASE_CTER"/>
    <property type="match status" value="1"/>
</dbReference>
<evidence type="ECO:0000256" key="4">
    <source>
        <dbReference type="ARBA" id="ARBA00022741"/>
    </source>
</evidence>
<evidence type="ECO:0000256" key="10">
    <source>
        <dbReference type="ARBA" id="ARBA00024333"/>
    </source>
</evidence>
<keyword evidence="9" id="KW-0539">Nucleus</keyword>
<proteinExistence type="inferred from homology"/>
<comment type="subcellular location">
    <subcellularLocation>
        <location evidence="1">Nucleus</location>
    </subcellularLocation>
</comment>
<evidence type="ECO:0000256" key="9">
    <source>
        <dbReference type="ARBA" id="ARBA00023242"/>
    </source>
</evidence>
<keyword evidence="6 16" id="KW-0347">Helicase</keyword>
<reference evidence="16 17" key="1">
    <citation type="submission" date="2013-03" db="EMBL/GenBank/DDBJ databases">
        <title>The Genome Sequence of Phialophora europaea CBS 101466.</title>
        <authorList>
            <consortium name="The Broad Institute Genomics Platform"/>
            <person name="Cuomo C."/>
            <person name="de Hoog S."/>
            <person name="Gorbushina A."/>
            <person name="Walker B."/>
            <person name="Young S.K."/>
            <person name="Zeng Q."/>
            <person name="Gargeya S."/>
            <person name="Fitzgerald M."/>
            <person name="Haas B."/>
            <person name="Abouelleil A."/>
            <person name="Allen A.W."/>
            <person name="Alvarado L."/>
            <person name="Arachchi H.M."/>
            <person name="Berlin A.M."/>
            <person name="Chapman S.B."/>
            <person name="Gainer-Dewar J."/>
            <person name="Goldberg J."/>
            <person name="Griggs A."/>
            <person name="Gujja S."/>
            <person name="Hansen M."/>
            <person name="Howarth C."/>
            <person name="Imamovic A."/>
            <person name="Ireland A."/>
            <person name="Larimer J."/>
            <person name="McCowan C."/>
            <person name="Murphy C."/>
            <person name="Pearson M."/>
            <person name="Poon T.W."/>
            <person name="Priest M."/>
            <person name="Roberts A."/>
            <person name="Saif S."/>
            <person name="Shea T."/>
            <person name="Sisk P."/>
            <person name="Sykes S."/>
            <person name="Wortman J."/>
            <person name="Nusbaum C."/>
            <person name="Birren B."/>
        </authorList>
    </citation>
    <scope>NUCLEOTIDE SEQUENCE [LARGE SCALE GENOMIC DNA]</scope>
    <source>
        <strain evidence="16 17">CBS 101466</strain>
    </source>
</reference>
<evidence type="ECO:0000256" key="11">
    <source>
        <dbReference type="ARBA" id="ARBA00047984"/>
    </source>
</evidence>
<dbReference type="FunCoup" id="W2SAA7">
    <property type="interactions" value="1440"/>
</dbReference>
<dbReference type="InterPro" id="IPR048333">
    <property type="entry name" value="HA2_WH"/>
</dbReference>
<dbReference type="GO" id="GO:0000390">
    <property type="term" value="P:spliceosomal complex disassembly"/>
    <property type="evidence" value="ECO:0007669"/>
    <property type="project" value="EnsemblFungi"/>
</dbReference>
<dbReference type="GO" id="GO:0003723">
    <property type="term" value="F:RNA binding"/>
    <property type="evidence" value="ECO:0007669"/>
    <property type="project" value="TreeGrafter"/>
</dbReference>
<name>W2SAA7_CYPE1</name>
<dbReference type="GO" id="GO:0000466">
    <property type="term" value="P:maturation of 5.8S rRNA from tricistronic rRNA transcript (SSU-rRNA, 5.8S rRNA, LSU-rRNA)"/>
    <property type="evidence" value="ECO:0007669"/>
    <property type="project" value="EnsemblFungi"/>
</dbReference>
<evidence type="ECO:0000259" key="15">
    <source>
        <dbReference type="PROSITE" id="PS51194"/>
    </source>
</evidence>
<dbReference type="InterPro" id="IPR011545">
    <property type="entry name" value="DEAD/DEAH_box_helicase_dom"/>
</dbReference>
<feature type="region of interest" description="Disordered" evidence="13">
    <location>
        <begin position="1"/>
        <end position="85"/>
    </location>
</feature>
<dbReference type="GeneID" id="19977053"/>
<keyword evidence="8" id="KW-0508">mRNA splicing</keyword>
<dbReference type="CDD" id="cd18791">
    <property type="entry name" value="SF2_C_RHA"/>
    <property type="match status" value="1"/>
</dbReference>
<evidence type="ECO:0000256" key="6">
    <source>
        <dbReference type="ARBA" id="ARBA00022806"/>
    </source>
</evidence>
<dbReference type="Proteomes" id="UP000030752">
    <property type="component" value="Unassembled WGS sequence"/>
</dbReference>
<organism evidence="16 17">
    <name type="scientific">Cyphellophora europaea (strain CBS 101466)</name>
    <name type="common">Phialophora europaea</name>
    <dbReference type="NCBI Taxonomy" id="1220924"/>
    <lineage>
        <taxon>Eukaryota</taxon>
        <taxon>Fungi</taxon>
        <taxon>Dikarya</taxon>
        <taxon>Ascomycota</taxon>
        <taxon>Pezizomycotina</taxon>
        <taxon>Eurotiomycetes</taxon>
        <taxon>Chaetothyriomycetidae</taxon>
        <taxon>Chaetothyriales</taxon>
        <taxon>Cyphellophoraceae</taxon>
        <taxon>Cyphellophora</taxon>
    </lineage>
</organism>
<dbReference type="SUPFAM" id="SSF52540">
    <property type="entry name" value="P-loop containing nucleoside triphosphate hydrolases"/>
    <property type="match status" value="1"/>
</dbReference>
<dbReference type="GO" id="GO:0071014">
    <property type="term" value="C:post-mRNA release spliceosomal complex"/>
    <property type="evidence" value="ECO:0007669"/>
    <property type="project" value="EnsemblFungi"/>
</dbReference>
<keyword evidence="4" id="KW-0547">Nucleotide-binding</keyword>
<dbReference type="SMART" id="SM00487">
    <property type="entry name" value="DEXDc"/>
    <property type="match status" value="1"/>
</dbReference>
<dbReference type="SMART" id="SM00490">
    <property type="entry name" value="HELICc"/>
    <property type="match status" value="1"/>
</dbReference>
<dbReference type="Pfam" id="PF00270">
    <property type="entry name" value="DEAD"/>
    <property type="match status" value="1"/>
</dbReference>
<dbReference type="FunFam" id="1.20.120.1080:FF:000003">
    <property type="entry name" value="Pre-mRNA-splicing factor ATP-dependent RNA helicase PRP43"/>
    <property type="match status" value="1"/>
</dbReference>
<evidence type="ECO:0000256" key="1">
    <source>
        <dbReference type="ARBA" id="ARBA00004123"/>
    </source>
</evidence>
<comment type="similarity">
    <text evidence="10">Belongs to the DEAD box helicase family. DEAH subfamily. DDX15/PRP43 sub-subfamily.</text>
</comment>
<evidence type="ECO:0000256" key="7">
    <source>
        <dbReference type="ARBA" id="ARBA00022840"/>
    </source>
</evidence>
<dbReference type="PROSITE" id="PS00690">
    <property type="entry name" value="DEAH_ATP_HELICASE"/>
    <property type="match status" value="1"/>
</dbReference>